<keyword evidence="7" id="KW-0653">Protein transport</keyword>
<evidence type="ECO:0000256" key="5">
    <source>
        <dbReference type="ARBA" id="ARBA00022692"/>
    </source>
</evidence>
<accession>A0ABR1F595</accession>
<keyword evidence="14" id="KW-1185">Reference proteome</keyword>
<comment type="similarity">
    <text evidence="2">Belongs to the TIM54 family.</text>
</comment>
<dbReference type="InterPro" id="IPR050187">
    <property type="entry name" value="Lipid_Phosphate_FormReg"/>
</dbReference>
<evidence type="ECO:0000313" key="14">
    <source>
        <dbReference type="Proteomes" id="UP001498771"/>
    </source>
</evidence>
<evidence type="ECO:0000256" key="7">
    <source>
        <dbReference type="ARBA" id="ARBA00022927"/>
    </source>
</evidence>
<evidence type="ECO:0000256" key="3">
    <source>
        <dbReference type="ARBA" id="ARBA00020796"/>
    </source>
</evidence>
<dbReference type="PANTHER" id="PTHR12358:SF101">
    <property type="entry name" value="MITOCHONDRIAL IMPORT INNER MEMBRANE TRANSLOCASE SUBUNIT TIM54"/>
    <property type="match status" value="1"/>
</dbReference>
<dbReference type="RefSeq" id="XP_064767331.1">
    <property type="nucleotide sequence ID" value="XM_064910016.1"/>
</dbReference>
<keyword evidence="4" id="KW-0813">Transport</keyword>
<evidence type="ECO:0000256" key="2">
    <source>
        <dbReference type="ARBA" id="ARBA00006355"/>
    </source>
</evidence>
<evidence type="ECO:0000256" key="1">
    <source>
        <dbReference type="ARBA" id="ARBA00004434"/>
    </source>
</evidence>
<keyword evidence="10" id="KW-0496">Mitochondrion</keyword>
<evidence type="ECO:0000256" key="12">
    <source>
        <dbReference type="SAM" id="MobiDB-lite"/>
    </source>
</evidence>
<feature type="compositionally biased region" description="Pro residues" evidence="12">
    <location>
        <begin position="182"/>
        <end position="193"/>
    </location>
</feature>
<dbReference type="InterPro" id="IPR021056">
    <property type="entry name" value="Mt_import_IM_translocase_Tim54"/>
</dbReference>
<keyword evidence="9" id="KW-0811">Translocation</keyword>
<evidence type="ECO:0000256" key="4">
    <source>
        <dbReference type="ARBA" id="ARBA00022448"/>
    </source>
</evidence>
<comment type="caution">
    <text evidence="13">The sequence shown here is derived from an EMBL/GenBank/DDBJ whole genome shotgun (WGS) entry which is preliminary data.</text>
</comment>
<dbReference type="Proteomes" id="UP001498771">
    <property type="component" value="Unassembled WGS sequence"/>
</dbReference>
<evidence type="ECO:0000256" key="9">
    <source>
        <dbReference type="ARBA" id="ARBA00023010"/>
    </source>
</evidence>
<evidence type="ECO:0000256" key="8">
    <source>
        <dbReference type="ARBA" id="ARBA00022989"/>
    </source>
</evidence>
<feature type="compositionally biased region" description="Low complexity" evidence="12">
    <location>
        <begin position="195"/>
        <end position="209"/>
    </location>
</feature>
<evidence type="ECO:0000256" key="10">
    <source>
        <dbReference type="ARBA" id="ARBA00023128"/>
    </source>
</evidence>
<name>A0ABR1F595_9ASCO</name>
<sequence length="394" mass="44219">MSTEPPPPRNPVFEAMGIPRIRLPGPKMSLFLLTVGGIAGLIYYDRRERRANRQRWKDRVSFLAQEPLPVTALPRSVKVYLSPPPGDHMDITMTHFTQYVKPILTAAAIDWEVVKEYRQGDIRYSVAEEIRKQRRGDDDRNEYEKKAAANLTRDPSGGAICIGRGAYKEYLHGVHEGWLGPLEPPALPEPELPTKPENVAQDQTSAAAADARDAFVENAATAVSEADASSSAPPTPPSETESEEERKKKEEEAKKPPKPYISTADYASASTPPEFAKLDHLGPVMYVPHPHILGFRHTPIRTYRFFTRRDLADSVGRATAAVALNNTRPFVSRIDVDAGKHEEDEWPTKWKQTGLERGSEWMQDVVVDERVVEKLRVYEVPAEFDEQSPSTNEN</sequence>
<dbReference type="EMBL" id="JBBJBU010000008">
    <property type="protein sequence ID" value="KAK7204298.1"/>
    <property type="molecule type" value="Genomic_DNA"/>
</dbReference>
<keyword evidence="11" id="KW-0472">Membrane</keyword>
<evidence type="ECO:0000256" key="6">
    <source>
        <dbReference type="ARBA" id="ARBA00022792"/>
    </source>
</evidence>
<evidence type="ECO:0000256" key="11">
    <source>
        <dbReference type="ARBA" id="ARBA00023136"/>
    </source>
</evidence>
<organism evidence="13 14">
    <name type="scientific">Myxozyma melibiosi</name>
    <dbReference type="NCBI Taxonomy" id="54550"/>
    <lineage>
        <taxon>Eukaryota</taxon>
        <taxon>Fungi</taxon>
        <taxon>Dikarya</taxon>
        <taxon>Ascomycota</taxon>
        <taxon>Saccharomycotina</taxon>
        <taxon>Lipomycetes</taxon>
        <taxon>Lipomycetales</taxon>
        <taxon>Lipomycetaceae</taxon>
        <taxon>Myxozyma</taxon>
    </lineage>
</organism>
<dbReference type="Pfam" id="PF11711">
    <property type="entry name" value="Tim54"/>
    <property type="match status" value="1"/>
</dbReference>
<keyword evidence="6" id="KW-0999">Mitochondrion inner membrane</keyword>
<gene>
    <name evidence="13" type="ORF">BZA70DRAFT_188898</name>
</gene>
<keyword evidence="5" id="KW-0812">Transmembrane</keyword>
<dbReference type="PANTHER" id="PTHR12358">
    <property type="entry name" value="SPHINGOSINE KINASE"/>
    <property type="match status" value="1"/>
</dbReference>
<comment type="subcellular location">
    <subcellularLocation>
        <location evidence="1">Mitochondrion inner membrane</location>
        <topology evidence="1">Single-pass membrane protein</topology>
    </subcellularLocation>
</comment>
<proteinExistence type="inferred from homology"/>
<protein>
    <recommendedName>
        <fullName evidence="3">Mitochondrial import inner membrane translocase subunit TIM54</fullName>
    </recommendedName>
</protein>
<reference evidence="13 14" key="1">
    <citation type="submission" date="2024-03" db="EMBL/GenBank/DDBJ databases">
        <title>Genome-scale model development and genomic sequencing of the oleaginous clade Lipomyces.</title>
        <authorList>
            <consortium name="Lawrence Berkeley National Laboratory"/>
            <person name="Czajka J.J."/>
            <person name="Han Y."/>
            <person name="Kim J."/>
            <person name="Mondo S.J."/>
            <person name="Hofstad B.A."/>
            <person name="Robles A."/>
            <person name="Haridas S."/>
            <person name="Riley R."/>
            <person name="LaButti K."/>
            <person name="Pangilinan J."/>
            <person name="Andreopoulos W."/>
            <person name="Lipzen A."/>
            <person name="Yan J."/>
            <person name="Wang M."/>
            <person name="Ng V."/>
            <person name="Grigoriev I.V."/>
            <person name="Spatafora J.W."/>
            <person name="Magnuson J.K."/>
            <person name="Baker S.E."/>
            <person name="Pomraning K.R."/>
        </authorList>
    </citation>
    <scope>NUCLEOTIDE SEQUENCE [LARGE SCALE GENOMIC DNA]</scope>
    <source>
        <strain evidence="13 14">Phaff 52-87</strain>
    </source>
</reference>
<dbReference type="GeneID" id="90035528"/>
<feature type="compositionally biased region" description="Basic and acidic residues" evidence="12">
    <location>
        <begin position="244"/>
        <end position="255"/>
    </location>
</feature>
<feature type="compositionally biased region" description="Low complexity" evidence="12">
    <location>
        <begin position="216"/>
        <end position="232"/>
    </location>
</feature>
<keyword evidence="8" id="KW-1133">Transmembrane helix</keyword>
<evidence type="ECO:0000313" key="13">
    <source>
        <dbReference type="EMBL" id="KAK7204298.1"/>
    </source>
</evidence>
<feature type="region of interest" description="Disordered" evidence="12">
    <location>
        <begin position="181"/>
        <end position="267"/>
    </location>
</feature>